<dbReference type="EMBL" id="CP016540">
    <property type="protein sequence ID" value="ANU26104.1"/>
    <property type="molecule type" value="Genomic_DNA"/>
</dbReference>
<protein>
    <submittedName>
        <fullName evidence="3">3-ketoacyl-ACP reductase</fullName>
    </submittedName>
</protein>
<dbReference type="SUPFAM" id="SSF51735">
    <property type="entry name" value="NAD(P)-binding Rossmann-fold domains"/>
    <property type="match status" value="1"/>
</dbReference>
<dbReference type="GO" id="GO:0016491">
    <property type="term" value="F:oxidoreductase activity"/>
    <property type="evidence" value="ECO:0007669"/>
    <property type="project" value="UniProtKB-KW"/>
</dbReference>
<reference evidence="3" key="1">
    <citation type="submission" date="2016-10" db="EMBL/GenBank/DDBJ databases">
        <authorList>
            <person name="See-Too W.S."/>
        </authorList>
    </citation>
    <scope>NUCLEOTIDE SEQUENCE</scope>
    <source>
        <strain evidence="3">L10.15</strain>
    </source>
</reference>
<evidence type="ECO:0000256" key="1">
    <source>
        <dbReference type="ARBA" id="ARBA00006484"/>
    </source>
</evidence>
<proteinExistence type="inferred from homology"/>
<dbReference type="PANTHER" id="PTHR24321:SF8">
    <property type="entry name" value="ESTRADIOL 17-BETA-DEHYDROGENASE 8-RELATED"/>
    <property type="match status" value="1"/>
</dbReference>
<dbReference type="AlphaFoldDB" id="A0A1B1RYV4"/>
<dbReference type="InterPro" id="IPR002347">
    <property type="entry name" value="SDR_fam"/>
</dbReference>
<dbReference type="InterPro" id="IPR036291">
    <property type="entry name" value="NAD(P)-bd_dom_sf"/>
</dbReference>
<dbReference type="PROSITE" id="PS00061">
    <property type="entry name" value="ADH_SHORT"/>
    <property type="match status" value="1"/>
</dbReference>
<gene>
    <name evidence="3" type="ORF">I858_003535</name>
</gene>
<keyword evidence="2" id="KW-0560">Oxidoreductase</keyword>
<evidence type="ECO:0000313" key="4">
    <source>
        <dbReference type="Proteomes" id="UP000053354"/>
    </source>
</evidence>
<sequence length="251" mass="26431">MELAKKVAIVTGAGGGMGKVVVEQFLERGASVGAIDLHIDGLEDLAGKYPQQLVVIQCNLTDEKSVEHAIKKTAENLGRIDILANVAGIAQAATDIEHVSLADWERIMAINSTAVFLTSRAVVPYMKQQKSGSIINIASVSVDRPRPGLNAYVASKGATISLTKALAIELAPYNIRVNAINPGPADTKMLGEFTASGSDEGDTKENIFRKSVPLGELITPEAIANCVLYLSSDLAKMMTGSVVNVDGGRGI</sequence>
<accession>A0A1B1RYV4</accession>
<dbReference type="OrthoDB" id="286404at2"/>
<dbReference type="NCBIfam" id="NF005559">
    <property type="entry name" value="PRK07231.1"/>
    <property type="match status" value="1"/>
</dbReference>
<comment type="similarity">
    <text evidence="1">Belongs to the short-chain dehydrogenases/reductases (SDR) family.</text>
</comment>
<dbReference type="Proteomes" id="UP000053354">
    <property type="component" value="Chromosome"/>
</dbReference>
<dbReference type="PRINTS" id="PR00080">
    <property type="entry name" value="SDRFAMILY"/>
</dbReference>
<dbReference type="PRINTS" id="PR00081">
    <property type="entry name" value="GDHRDH"/>
</dbReference>
<evidence type="ECO:0000256" key="2">
    <source>
        <dbReference type="ARBA" id="ARBA00023002"/>
    </source>
</evidence>
<dbReference type="PANTHER" id="PTHR24321">
    <property type="entry name" value="DEHYDROGENASES, SHORT CHAIN"/>
    <property type="match status" value="1"/>
</dbReference>
<dbReference type="Gene3D" id="3.40.50.720">
    <property type="entry name" value="NAD(P)-binding Rossmann-like Domain"/>
    <property type="match status" value="1"/>
</dbReference>
<keyword evidence="4" id="KW-1185">Reference proteome</keyword>
<dbReference type="FunFam" id="3.40.50.720:FF:000084">
    <property type="entry name" value="Short-chain dehydrogenase reductase"/>
    <property type="match status" value="1"/>
</dbReference>
<dbReference type="RefSeq" id="WP_049694187.1">
    <property type="nucleotide sequence ID" value="NZ_CP016540.2"/>
</dbReference>
<dbReference type="InterPro" id="IPR020904">
    <property type="entry name" value="Sc_DH/Rdtase_CS"/>
</dbReference>
<dbReference type="GO" id="GO:0008206">
    <property type="term" value="P:bile acid metabolic process"/>
    <property type="evidence" value="ECO:0007669"/>
    <property type="project" value="UniProtKB-ARBA"/>
</dbReference>
<dbReference type="STRING" id="1302659.I858_003535"/>
<dbReference type="KEGG" id="pll:I858_003535"/>
<name>A0A1B1RYV4_9BACL</name>
<dbReference type="Pfam" id="PF13561">
    <property type="entry name" value="adh_short_C2"/>
    <property type="match status" value="1"/>
</dbReference>
<evidence type="ECO:0000313" key="3">
    <source>
        <dbReference type="EMBL" id="ANU26104.1"/>
    </source>
</evidence>
<organism evidence="3 4">
    <name type="scientific">Planococcus versutus</name>
    <dbReference type="NCBI Taxonomy" id="1302659"/>
    <lineage>
        <taxon>Bacteria</taxon>
        <taxon>Bacillati</taxon>
        <taxon>Bacillota</taxon>
        <taxon>Bacilli</taxon>
        <taxon>Bacillales</taxon>
        <taxon>Caryophanaceae</taxon>
        <taxon>Planococcus</taxon>
    </lineage>
</organism>